<name>A0A8J4U4I0_CLAMG</name>
<gene>
    <name evidence="2" type="ORF">DAT39_010341</name>
</gene>
<feature type="signal peptide" evidence="1">
    <location>
        <begin position="1"/>
        <end position="18"/>
    </location>
</feature>
<feature type="non-terminal residue" evidence="2">
    <location>
        <position position="67"/>
    </location>
</feature>
<protein>
    <submittedName>
        <fullName evidence="2">Small serum protein 2-like</fullName>
    </submittedName>
</protein>
<accession>A0A8J4U4I0</accession>
<reference evidence="2" key="1">
    <citation type="submission" date="2020-07" db="EMBL/GenBank/DDBJ databases">
        <title>Clarias magur genome sequencing, assembly and annotation.</title>
        <authorList>
            <person name="Kushwaha B."/>
            <person name="Kumar R."/>
            <person name="Das P."/>
            <person name="Joshi C.G."/>
            <person name="Kumar D."/>
            <person name="Nagpure N.S."/>
            <person name="Pandey M."/>
            <person name="Agarwal S."/>
            <person name="Srivastava S."/>
            <person name="Singh M."/>
            <person name="Sahoo L."/>
            <person name="Jayasankar P."/>
            <person name="Meher P.K."/>
            <person name="Koringa P.G."/>
            <person name="Iquebal M.A."/>
            <person name="Das S.P."/>
            <person name="Bit A."/>
            <person name="Patnaik S."/>
            <person name="Patel N."/>
            <person name="Shah T.M."/>
            <person name="Hinsu A."/>
            <person name="Jena J.K."/>
        </authorList>
    </citation>
    <scope>NUCLEOTIDE SEQUENCE</scope>
    <source>
        <strain evidence="2">CIFAMagur01</strain>
        <tissue evidence="2">Testis</tissue>
    </source>
</reference>
<organism evidence="2 3">
    <name type="scientific">Clarias magur</name>
    <name type="common">Asian catfish</name>
    <name type="synonym">Macropteronotus magur</name>
    <dbReference type="NCBI Taxonomy" id="1594786"/>
    <lineage>
        <taxon>Eukaryota</taxon>
        <taxon>Metazoa</taxon>
        <taxon>Chordata</taxon>
        <taxon>Craniata</taxon>
        <taxon>Vertebrata</taxon>
        <taxon>Euteleostomi</taxon>
        <taxon>Actinopterygii</taxon>
        <taxon>Neopterygii</taxon>
        <taxon>Teleostei</taxon>
        <taxon>Ostariophysi</taxon>
        <taxon>Siluriformes</taxon>
        <taxon>Clariidae</taxon>
        <taxon>Clarias</taxon>
    </lineage>
</organism>
<feature type="chain" id="PRO_5035317813" evidence="1">
    <location>
        <begin position="19"/>
        <end position="67"/>
    </location>
</feature>
<dbReference type="Proteomes" id="UP000727407">
    <property type="component" value="Unassembled WGS sequence"/>
</dbReference>
<keyword evidence="3" id="KW-1185">Reference proteome</keyword>
<keyword evidence="1" id="KW-0732">Signal</keyword>
<evidence type="ECO:0000256" key="1">
    <source>
        <dbReference type="SAM" id="SignalP"/>
    </source>
</evidence>
<feature type="non-terminal residue" evidence="2">
    <location>
        <position position="1"/>
    </location>
</feature>
<dbReference type="Gene3D" id="2.10.70.10">
    <property type="entry name" value="Complement Module, domain 1"/>
    <property type="match status" value="1"/>
</dbReference>
<sequence>RSVFVGFLLLALISVSHAACWHSKLEAGETYCYDSVDKTQHSVESHWKNSKCESCWCKEGFMRCCDG</sequence>
<comment type="caution">
    <text evidence="2">The sequence shown here is derived from an EMBL/GenBank/DDBJ whole genome shotgun (WGS) entry which is preliminary data.</text>
</comment>
<dbReference type="AlphaFoldDB" id="A0A8J4U4I0"/>
<dbReference type="OrthoDB" id="6076852at2759"/>
<proteinExistence type="predicted"/>
<dbReference type="EMBL" id="QNUK01000150">
    <property type="protein sequence ID" value="KAF5899933.1"/>
    <property type="molecule type" value="Genomic_DNA"/>
</dbReference>
<evidence type="ECO:0000313" key="2">
    <source>
        <dbReference type="EMBL" id="KAF5899933.1"/>
    </source>
</evidence>
<evidence type="ECO:0000313" key="3">
    <source>
        <dbReference type="Proteomes" id="UP000727407"/>
    </source>
</evidence>